<proteinExistence type="predicted"/>
<feature type="region of interest" description="Disordered" evidence="1">
    <location>
        <begin position="34"/>
        <end position="90"/>
    </location>
</feature>
<organism evidence="2 3">
    <name type="scientific">Ideonella azotifigens</name>
    <dbReference type="NCBI Taxonomy" id="513160"/>
    <lineage>
        <taxon>Bacteria</taxon>
        <taxon>Pseudomonadati</taxon>
        <taxon>Pseudomonadota</taxon>
        <taxon>Betaproteobacteria</taxon>
        <taxon>Burkholderiales</taxon>
        <taxon>Sphaerotilaceae</taxon>
        <taxon>Ideonella</taxon>
    </lineage>
</organism>
<feature type="compositionally biased region" description="Basic and acidic residues" evidence="1">
    <location>
        <begin position="34"/>
        <end position="44"/>
    </location>
</feature>
<protein>
    <submittedName>
        <fullName evidence="2">Uncharacterized protein</fullName>
    </submittedName>
</protein>
<dbReference type="EMBL" id="BAAAEW010000008">
    <property type="protein sequence ID" value="GAA0749016.1"/>
    <property type="molecule type" value="Genomic_DNA"/>
</dbReference>
<feature type="compositionally biased region" description="Basic and acidic residues" evidence="1">
    <location>
        <begin position="68"/>
        <end position="90"/>
    </location>
</feature>
<evidence type="ECO:0000256" key="1">
    <source>
        <dbReference type="SAM" id="MobiDB-lite"/>
    </source>
</evidence>
<evidence type="ECO:0000313" key="2">
    <source>
        <dbReference type="EMBL" id="GAA0749016.1"/>
    </source>
</evidence>
<comment type="caution">
    <text evidence="2">The sequence shown here is derived from an EMBL/GenBank/DDBJ whole genome shotgun (WGS) entry which is preliminary data.</text>
</comment>
<gene>
    <name evidence="2" type="ORF">GCM10009107_19320</name>
</gene>
<name>A0ABN1JY27_9BURK</name>
<sequence>MALLAGAGQAKAQSPSVYYICPGNVFTNTITSKEAEQRGCKAREAQQPTTIAGPRVKAPAGPATTARSDGERVDSSEQKSRDTDARRILDDELRKEEAALEAMKREYNNGEPERRGDERNFQKYQDRVSDLKAAISRKEADVAALRRELGKLPS</sequence>
<accession>A0ABN1JY27</accession>
<evidence type="ECO:0000313" key="3">
    <source>
        <dbReference type="Proteomes" id="UP001500279"/>
    </source>
</evidence>
<dbReference type="Proteomes" id="UP001500279">
    <property type="component" value="Unassembled WGS sequence"/>
</dbReference>
<keyword evidence="3" id="KW-1185">Reference proteome</keyword>
<reference evidence="2 3" key="1">
    <citation type="journal article" date="2019" name="Int. J. Syst. Evol. Microbiol.">
        <title>The Global Catalogue of Microorganisms (GCM) 10K type strain sequencing project: providing services to taxonomists for standard genome sequencing and annotation.</title>
        <authorList>
            <consortium name="The Broad Institute Genomics Platform"/>
            <consortium name="The Broad Institute Genome Sequencing Center for Infectious Disease"/>
            <person name="Wu L."/>
            <person name="Ma J."/>
        </authorList>
    </citation>
    <scope>NUCLEOTIDE SEQUENCE [LARGE SCALE GENOMIC DNA]</scope>
    <source>
        <strain evidence="2 3">JCM 15503</strain>
    </source>
</reference>